<dbReference type="EMBL" id="LT629772">
    <property type="protein sequence ID" value="SDS70208.1"/>
    <property type="molecule type" value="Genomic_DNA"/>
</dbReference>
<protein>
    <submittedName>
        <fullName evidence="4">Phosphoglycerate dehydrogenase</fullName>
    </submittedName>
</protein>
<evidence type="ECO:0000256" key="2">
    <source>
        <dbReference type="ARBA" id="ARBA00023027"/>
    </source>
</evidence>
<dbReference type="CDD" id="cd05300">
    <property type="entry name" value="2-Hacid_dh_1"/>
    <property type="match status" value="1"/>
</dbReference>
<evidence type="ECO:0000259" key="3">
    <source>
        <dbReference type="Pfam" id="PF02826"/>
    </source>
</evidence>
<dbReference type="STRING" id="630515.SAMN04489812_2730"/>
<dbReference type="Pfam" id="PF02826">
    <property type="entry name" value="2-Hacid_dh_C"/>
    <property type="match status" value="1"/>
</dbReference>
<dbReference type="AlphaFoldDB" id="A0A1H1UCQ8"/>
<evidence type="ECO:0000256" key="1">
    <source>
        <dbReference type="ARBA" id="ARBA00023002"/>
    </source>
</evidence>
<keyword evidence="1" id="KW-0560">Oxidoreductase</keyword>
<feature type="domain" description="D-isomer specific 2-hydroxyacid dehydrogenase NAD-binding" evidence="3">
    <location>
        <begin position="153"/>
        <end position="324"/>
    </location>
</feature>
<evidence type="ECO:0000313" key="4">
    <source>
        <dbReference type="EMBL" id="SDS70208.1"/>
    </source>
</evidence>
<dbReference type="Gene3D" id="3.40.50.720">
    <property type="entry name" value="NAD(P)-binding Rossmann-like Domain"/>
    <property type="match status" value="2"/>
</dbReference>
<gene>
    <name evidence="4" type="ORF">SAMN04489812_2730</name>
</gene>
<keyword evidence="2" id="KW-0520">NAD</keyword>
<dbReference type="GO" id="GO:0016616">
    <property type="term" value="F:oxidoreductase activity, acting on the CH-OH group of donors, NAD or NADP as acceptor"/>
    <property type="evidence" value="ECO:0007669"/>
    <property type="project" value="UniProtKB-ARBA"/>
</dbReference>
<dbReference type="SUPFAM" id="SSF51735">
    <property type="entry name" value="NAD(P)-binding Rossmann-fold domains"/>
    <property type="match status" value="1"/>
</dbReference>
<dbReference type="PANTHER" id="PTHR43333">
    <property type="entry name" value="2-HACID_DH_C DOMAIN-CONTAINING PROTEIN"/>
    <property type="match status" value="1"/>
</dbReference>
<dbReference type="Proteomes" id="UP000199103">
    <property type="component" value="Chromosome I"/>
</dbReference>
<evidence type="ECO:0000313" key="5">
    <source>
        <dbReference type="Proteomes" id="UP000199103"/>
    </source>
</evidence>
<dbReference type="InterPro" id="IPR036291">
    <property type="entry name" value="NAD(P)-bd_dom_sf"/>
</dbReference>
<dbReference type="GO" id="GO:0051287">
    <property type="term" value="F:NAD binding"/>
    <property type="evidence" value="ECO:0007669"/>
    <property type="project" value="InterPro"/>
</dbReference>
<name>A0A1H1UCQ8_9ACTN</name>
<organism evidence="4 5">
    <name type="scientific">Microlunatus soli</name>
    <dbReference type="NCBI Taxonomy" id="630515"/>
    <lineage>
        <taxon>Bacteria</taxon>
        <taxon>Bacillati</taxon>
        <taxon>Actinomycetota</taxon>
        <taxon>Actinomycetes</taxon>
        <taxon>Propionibacteriales</taxon>
        <taxon>Propionibacteriaceae</taxon>
        <taxon>Microlunatus</taxon>
    </lineage>
</organism>
<dbReference type="InterPro" id="IPR029753">
    <property type="entry name" value="D-isomer_DH_CS"/>
</dbReference>
<proteinExistence type="predicted"/>
<sequence>MTASPSETSSDGGRERLRAVIAVPLPDDLVELIRTAEPRLEVVSRPDLTPPTRHPADWGGDPAFRRSPEQQAEFDRLVDDADILFGVPDVDADALSRTVAANPRLRWVHTTAAGGGASVKAAGLTDEALQRIAFTSSAGVHGSTLAEFAVFGIFAGAKDLPRLLRQQADREWPGRWAMRQVDELTVLVVGLGGIGKVVAAKLSALGATVLGTSRSGEPVDGVSELVAMDDLAEAASRADAIVVTLPGTDQTTGLIGQQVFDAAPDGVIIVNVGRGTVIDEDAMIAALNSGRIGFAALDVFAVEPLPADSPLWQHPNVLISPHTAALNPAEERRIAELFADNATRLLDNQPLRNPINTHEFY</sequence>
<dbReference type="PANTHER" id="PTHR43333:SF1">
    <property type="entry name" value="D-ISOMER SPECIFIC 2-HYDROXYACID DEHYDROGENASE NAD-BINDING DOMAIN-CONTAINING PROTEIN"/>
    <property type="match status" value="1"/>
</dbReference>
<keyword evidence="5" id="KW-1185">Reference proteome</keyword>
<accession>A0A1H1UCQ8</accession>
<dbReference type="OrthoDB" id="4324715at2"/>
<reference evidence="4 5" key="1">
    <citation type="submission" date="2016-10" db="EMBL/GenBank/DDBJ databases">
        <authorList>
            <person name="de Groot N.N."/>
        </authorList>
    </citation>
    <scope>NUCLEOTIDE SEQUENCE [LARGE SCALE GENOMIC DNA]</scope>
    <source>
        <strain evidence="4 5">DSM 21800</strain>
    </source>
</reference>
<dbReference type="InterPro" id="IPR006140">
    <property type="entry name" value="D-isomer_DH_NAD-bd"/>
</dbReference>
<dbReference type="PROSITE" id="PS00671">
    <property type="entry name" value="D_2_HYDROXYACID_DH_3"/>
    <property type="match status" value="1"/>
</dbReference>
<dbReference type="RefSeq" id="WP_091532403.1">
    <property type="nucleotide sequence ID" value="NZ_LT629772.1"/>
</dbReference>